<keyword evidence="1" id="KW-0812">Transmembrane</keyword>
<dbReference type="EMBL" id="ML978129">
    <property type="protein sequence ID" value="KAF2096735.1"/>
    <property type="molecule type" value="Genomic_DNA"/>
</dbReference>
<evidence type="ECO:0000256" key="1">
    <source>
        <dbReference type="SAM" id="Phobius"/>
    </source>
</evidence>
<dbReference type="Gene3D" id="3.40.50.150">
    <property type="entry name" value="Vaccinia Virus protein VP39"/>
    <property type="match status" value="1"/>
</dbReference>
<proteinExistence type="predicted"/>
<accession>A0A9P4ICG7</accession>
<keyword evidence="1" id="KW-0472">Membrane</keyword>
<dbReference type="Proteomes" id="UP000799772">
    <property type="component" value="Unassembled WGS sequence"/>
</dbReference>
<comment type="caution">
    <text evidence="2">The sequence shown here is derived from an EMBL/GenBank/DDBJ whole genome shotgun (WGS) entry which is preliminary data.</text>
</comment>
<keyword evidence="2" id="KW-0489">Methyltransferase</keyword>
<name>A0A9P4ICG7_9PEZI</name>
<keyword evidence="3" id="KW-1185">Reference proteome</keyword>
<dbReference type="PANTHER" id="PTHR45036">
    <property type="entry name" value="METHYLTRANSFERASE LIKE 7B"/>
    <property type="match status" value="1"/>
</dbReference>
<keyword evidence="2" id="KW-0808">Transferase</keyword>
<gene>
    <name evidence="2" type="ORF">NA57DRAFT_67363</name>
</gene>
<evidence type="ECO:0000313" key="2">
    <source>
        <dbReference type="EMBL" id="KAF2096735.1"/>
    </source>
</evidence>
<dbReference type="InterPro" id="IPR029063">
    <property type="entry name" value="SAM-dependent_MTases_sf"/>
</dbReference>
<keyword evidence="1" id="KW-1133">Transmembrane helix</keyword>
<sequence length="289" mass="31771">MEAATLKPPVNPTVKERALAWIGPFFLLSAAVYYWILTLVLLPIEQPYPKDLQTLRHRAFSKLWLAKGRAMSAEMPGKTVALIGLARGRVLDIGPGSGEQLHRFNFNDGQITELWGVEPATDMHPLLRETAKKLGFGDKFHPLACGAEPESLVPALAKAGLMGQMSGGSAGIFDDICLIRVICGVPQPEETVNGLYKALKPGGRFIVSEHVVNPWPQPQGNVIGRVMQFFWQHVGGWKYLMGGCQLNRDTKSMLLNAAKQDGGWAKVDLEWVNSWACVPFIVGTLTKKE</sequence>
<dbReference type="Pfam" id="PF13489">
    <property type="entry name" value="Methyltransf_23"/>
    <property type="match status" value="1"/>
</dbReference>
<dbReference type="InterPro" id="IPR052356">
    <property type="entry name" value="Thiol_S-MT"/>
</dbReference>
<dbReference type="GO" id="GO:0008168">
    <property type="term" value="F:methyltransferase activity"/>
    <property type="evidence" value="ECO:0007669"/>
    <property type="project" value="UniProtKB-KW"/>
</dbReference>
<feature type="transmembrane region" description="Helical" evidence="1">
    <location>
        <begin position="20"/>
        <end position="42"/>
    </location>
</feature>
<reference evidence="2" key="1">
    <citation type="journal article" date="2020" name="Stud. Mycol.">
        <title>101 Dothideomycetes genomes: a test case for predicting lifestyles and emergence of pathogens.</title>
        <authorList>
            <person name="Haridas S."/>
            <person name="Albert R."/>
            <person name="Binder M."/>
            <person name="Bloem J."/>
            <person name="Labutti K."/>
            <person name="Salamov A."/>
            <person name="Andreopoulos B."/>
            <person name="Baker S."/>
            <person name="Barry K."/>
            <person name="Bills G."/>
            <person name="Bluhm B."/>
            <person name="Cannon C."/>
            <person name="Castanera R."/>
            <person name="Culley D."/>
            <person name="Daum C."/>
            <person name="Ezra D."/>
            <person name="Gonzalez J."/>
            <person name="Henrissat B."/>
            <person name="Kuo A."/>
            <person name="Liang C."/>
            <person name="Lipzen A."/>
            <person name="Lutzoni F."/>
            <person name="Magnuson J."/>
            <person name="Mondo S."/>
            <person name="Nolan M."/>
            <person name="Ohm R."/>
            <person name="Pangilinan J."/>
            <person name="Park H.-J."/>
            <person name="Ramirez L."/>
            <person name="Alfaro M."/>
            <person name="Sun H."/>
            <person name="Tritt A."/>
            <person name="Yoshinaga Y."/>
            <person name="Zwiers L.-H."/>
            <person name="Turgeon B."/>
            <person name="Goodwin S."/>
            <person name="Spatafora J."/>
            <person name="Crous P."/>
            <person name="Grigoriev I."/>
        </authorList>
    </citation>
    <scope>NUCLEOTIDE SEQUENCE</scope>
    <source>
        <strain evidence="2">CBS 133067</strain>
    </source>
</reference>
<organism evidence="2 3">
    <name type="scientific">Rhizodiscina lignyota</name>
    <dbReference type="NCBI Taxonomy" id="1504668"/>
    <lineage>
        <taxon>Eukaryota</taxon>
        <taxon>Fungi</taxon>
        <taxon>Dikarya</taxon>
        <taxon>Ascomycota</taxon>
        <taxon>Pezizomycotina</taxon>
        <taxon>Dothideomycetes</taxon>
        <taxon>Pleosporomycetidae</taxon>
        <taxon>Aulographales</taxon>
        <taxon>Rhizodiscinaceae</taxon>
        <taxon>Rhizodiscina</taxon>
    </lineage>
</organism>
<evidence type="ECO:0000313" key="3">
    <source>
        <dbReference type="Proteomes" id="UP000799772"/>
    </source>
</evidence>
<protein>
    <submittedName>
        <fullName evidence="2">Phospholipid methyltransferase</fullName>
    </submittedName>
</protein>
<dbReference type="GO" id="GO:0032259">
    <property type="term" value="P:methylation"/>
    <property type="evidence" value="ECO:0007669"/>
    <property type="project" value="UniProtKB-KW"/>
</dbReference>
<dbReference type="CDD" id="cd02440">
    <property type="entry name" value="AdoMet_MTases"/>
    <property type="match status" value="1"/>
</dbReference>
<dbReference type="SUPFAM" id="SSF53335">
    <property type="entry name" value="S-adenosyl-L-methionine-dependent methyltransferases"/>
    <property type="match status" value="1"/>
</dbReference>
<dbReference type="PANTHER" id="PTHR45036:SF1">
    <property type="entry name" value="METHYLTRANSFERASE LIKE 7A"/>
    <property type="match status" value="1"/>
</dbReference>
<dbReference type="AlphaFoldDB" id="A0A9P4ICG7"/>
<dbReference type="OrthoDB" id="540004at2759"/>